<dbReference type="Pfam" id="PF00096">
    <property type="entry name" value="zf-C2H2"/>
    <property type="match status" value="2"/>
</dbReference>
<keyword evidence="6" id="KW-0175">Coiled coil</keyword>
<dbReference type="Gene3D" id="3.30.160.60">
    <property type="entry name" value="Classic Zinc Finger"/>
    <property type="match status" value="3"/>
</dbReference>
<dbReference type="PROSITE" id="PS00028">
    <property type="entry name" value="ZINC_FINGER_C2H2_1"/>
    <property type="match status" value="2"/>
</dbReference>
<feature type="region of interest" description="Disordered" evidence="7">
    <location>
        <begin position="417"/>
        <end position="494"/>
    </location>
</feature>
<dbReference type="PANTHER" id="PTHR23235">
    <property type="entry name" value="KRUEPPEL-LIKE TRANSCRIPTION FACTOR"/>
    <property type="match status" value="1"/>
</dbReference>
<evidence type="ECO:0000313" key="9">
    <source>
        <dbReference type="EMBL" id="OAA68616.1"/>
    </source>
</evidence>
<dbReference type="SMART" id="SM00355">
    <property type="entry name" value="ZnF_C2H2"/>
    <property type="match status" value="3"/>
</dbReference>
<dbReference type="GO" id="GO:0000978">
    <property type="term" value="F:RNA polymerase II cis-regulatory region sequence-specific DNA binding"/>
    <property type="evidence" value="ECO:0007669"/>
    <property type="project" value="TreeGrafter"/>
</dbReference>
<feature type="region of interest" description="Disordered" evidence="7">
    <location>
        <begin position="119"/>
        <end position="220"/>
    </location>
</feature>
<keyword evidence="4" id="KW-0862">Zinc</keyword>
<evidence type="ECO:0000313" key="10">
    <source>
        <dbReference type="Proteomes" id="UP000076874"/>
    </source>
</evidence>
<dbReference type="PANTHER" id="PTHR23235:SF120">
    <property type="entry name" value="KRUPPEL-LIKE FACTOR 15"/>
    <property type="match status" value="1"/>
</dbReference>
<feature type="domain" description="C2H2-type" evidence="8">
    <location>
        <begin position="45"/>
        <end position="72"/>
    </location>
</feature>
<evidence type="ECO:0000256" key="1">
    <source>
        <dbReference type="ARBA" id="ARBA00022723"/>
    </source>
</evidence>
<dbReference type="SUPFAM" id="SSF57667">
    <property type="entry name" value="beta-beta-alpha zinc fingers"/>
    <property type="match status" value="2"/>
</dbReference>
<dbReference type="STRING" id="1081102.A0A168ADV0"/>
<evidence type="ECO:0000256" key="2">
    <source>
        <dbReference type="ARBA" id="ARBA00022737"/>
    </source>
</evidence>
<dbReference type="PROSITE" id="PS50157">
    <property type="entry name" value="ZINC_FINGER_C2H2_2"/>
    <property type="match status" value="2"/>
</dbReference>
<keyword evidence="1" id="KW-0479">Metal-binding</keyword>
<reference evidence="9 10" key="1">
    <citation type="journal article" date="2016" name="Genome Biol. Evol.">
        <title>Divergent and convergent evolution of fungal pathogenicity.</title>
        <authorList>
            <person name="Shang Y."/>
            <person name="Xiao G."/>
            <person name="Zheng P."/>
            <person name="Cen K."/>
            <person name="Zhan S."/>
            <person name="Wang C."/>
        </authorList>
    </citation>
    <scope>NUCLEOTIDE SEQUENCE [LARGE SCALE GENOMIC DNA]</scope>
    <source>
        <strain evidence="9 10">RCEF 264</strain>
    </source>
</reference>
<protein>
    <submittedName>
        <fullName evidence="9">C2h2 type zinc finger domain containing protein</fullName>
    </submittedName>
</protein>
<dbReference type="GO" id="GO:0000981">
    <property type="term" value="F:DNA-binding transcription factor activity, RNA polymerase II-specific"/>
    <property type="evidence" value="ECO:0007669"/>
    <property type="project" value="UniProtKB-ARBA"/>
</dbReference>
<organism evidence="9 10">
    <name type="scientific">Niveomyces insectorum RCEF 264</name>
    <dbReference type="NCBI Taxonomy" id="1081102"/>
    <lineage>
        <taxon>Eukaryota</taxon>
        <taxon>Fungi</taxon>
        <taxon>Dikarya</taxon>
        <taxon>Ascomycota</taxon>
        <taxon>Pezizomycotina</taxon>
        <taxon>Sordariomycetes</taxon>
        <taxon>Hypocreomycetidae</taxon>
        <taxon>Hypocreales</taxon>
        <taxon>Cordycipitaceae</taxon>
        <taxon>Niveomyces</taxon>
    </lineage>
</organism>
<dbReference type="GO" id="GO:0008270">
    <property type="term" value="F:zinc ion binding"/>
    <property type="evidence" value="ECO:0007669"/>
    <property type="project" value="UniProtKB-KW"/>
</dbReference>
<keyword evidence="2" id="KW-0677">Repeat</keyword>
<evidence type="ECO:0000256" key="7">
    <source>
        <dbReference type="SAM" id="MobiDB-lite"/>
    </source>
</evidence>
<evidence type="ECO:0000256" key="5">
    <source>
        <dbReference type="PROSITE-ProRule" id="PRU00042"/>
    </source>
</evidence>
<proteinExistence type="predicted"/>
<evidence type="ECO:0000256" key="6">
    <source>
        <dbReference type="SAM" id="Coils"/>
    </source>
</evidence>
<dbReference type="Proteomes" id="UP000076874">
    <property type="component" value="Unassembled WGS sequence"/>
</dbReference>
<dbReference type="OrthoDB" id="8117402at2759"/>
<evidence type="ECO:0000256" key="3">
    <source>
        <dbReference type="ARBA" id="ARBA00022771"/>
    </source>
</evidence>
<keyword evidence="3 5" id="KW-0863">Zinc-finger</keyword>
<sequence length="494" mass="52603">MDVDAQGGQSGPLYQPGPPPPAAAASPFIISRVELAPKSPSAKRHKCPYCDTEFTRHHNLKSHLLTHSQEKPYICQGCDMRFRRLHDLKRHSKLHTGEKPHICPRCDRKFARGDALARHSKGAGGCAGRRSSSGHFGGASADGSFEGNSGMADGGDDSAMAGTEYNGADEEERRRLGLPSGKAQHVRDGRTSTDGFGRAQTGTYASGTDGGKDANAAPAASAVGGSLYPPSVDGAQPAASSPASLATSTANAAGPGSAGKVSLFSQHGVAESPKVANPAVGHDAANAPGSQSTYTQRLLDMASEQGLTGSAATAALQMLRPSEGGSSSSNSNGDTNANIFSSEQGMWTYVQTLEDKLKFQDERLKQQDERIALMESAKQAYEAQIQSYEEQIVDLKREIDLKRNIAALFEQQQQQQQQQQPLEQQQEQPELQQQQQQQPLTVSDPAPSSLISEAVAEATSAEAEAQAHNHTSDQHIEQQLQQEIGQELRATAEL</sequence>
<comment type="caution">
    <text evidence="9">The sequence shown here is derived from an EMBL/GenBank/DDBJ whole genome shotgun (WGS) entry which is preliminary data.</text>
</comment>
<accession>A0A168ADV0</accession>
<feature type="compositionally biased region" description="Low complexity" evidence="7">
    <location>
        <begin position="417"/>
        <end position="440"/>
    </location>
</feature>
<dbReference type="FunFam" id="3.30.160.60:FF:000446">
    <property type="entry name" value="Zinc finger protein"/>
    <property type="match status" value="1"/>
</dbReference>
<evidence type="ECO:0000259" key="8">
    <source>
        <dbReference type="PROSITE" id="PS50157"/>
    </source>
</evidence>
<name>A0A168ADV0_9HYPO</name>
<dbReference type="InterPro" id="IPR036236">
    <property type="entry name" value="Znf_C2H2_sf"/>
</dbReference>
<feature type="compositionally biased region" description="Low complexity" evidence="7">
    <location>
        <begin position="235"/>
        <end position="253"/>
    </location>
</feature>
<feature type="compositionally biased region" description="Basic and acidic residues" evidence="7">
    <location>
        <begin position="465"/>
        <end position="476"/>
    </location>
</feature>
<dbReference type="AlphaFoldDB" id="A0A168ADV0"/>
<feature type="region of interest" description="Disordered" evidence="7">
    <location>
        <begin position="233"/>
        <end position="259"/>
    </location>
</feature>
<dbReference type="FunFam" id="3.30.160.60:FF:000072">
    <property type="entry name" value="zinc finger protein 143 isoform X1"/>
    <property type="match status" value="1"/>
</dbReference>
<feature type="domain" description="C2H2-type" evidence="8">
    <location>
        <begin position="73"/>
        <end position="100"/>
    </location>
</feature>
<feature type="compositionally biased region" description="Low complexity" evidence="7">
    <location>
        <begin position="453"/>
        <end position="464"/>
    </location>
</feature>
<feature type="coiled-coil region" evidence="6">
    <location>
        <begin position="350"/>
        <end position="405"/>
    </location>
</feature>
<feature type="region of interest" description="Disordered" evidence="7">
    <location>
        <begin position="1"/>
        <end position="25"/>
    </location>
</feature>
<feature type="compositionally biased region" description="Low complexity" evidence="7">
    <location>
        <begin position="477"/>
        <end position="488"/>
    </location>
</feature>
<gene>
    <name evidence="9" type="ORF">SPI_00811</name>
</gene>
<evidence type="ECO:0000256" key="4">
    <source>
        <dbReference type="ARBA" id="ARBA00022833"/>
    </source>
</evidence>
<dbReference type="EMBL" id="AZHD01000001">
    <property type="protein sequence ID" value="OAA68616.1"/>
    <property type="molecule type" value="Genomic_DNA"/>
</dbReference>
<dbReference type="InterPro" id="IPR013087">
    <property type="entry name" value="Znf_C2H2_type"/>
</dbReference>
<keyword evidence="10" id="KW-1185">Reference proteome</keyword>